<protein>
    <submittedName>
        <fullName evidence="7">Putative ATP synthase YscN</fullName>
    </submittedName>
</protein>
<dbReference type="PANTHER" id="PTHR15184">
    <property type="entry name" value="ATP SYNTHASE"/>
    <property type="match status" value="1"/>
</dbReference>
<evidence type="ECO:0000259" key="6">
    <source>
        <dbReference type="Pfam" id="PF18269"/>
    </source>
</evidence>
<comment type="caution">
    <text evidence="7">The sequence shown here is derived from an EMBL/GenBank/DDBJ whole genome shotgun (WGS) entry which is preliminary data.</text>
</comment>
<proteinExistence type="predicted"/>
<evidence type="ECO:0000313" key="7">
    <source>
        <dbReference type="EMBL" id="MPM50872.1"/>
    </source>
</evidence>
<accession>A0A645ACE3</accession>
<dbReference type="InterPro" id="IPR050053">
    <property type="entry name" value="ATPase_alpha/beta_chains"/>
</dbReference>
<dbReference type="SUPFAM" id="SSF52540">
    <property type="entry name" value="P-loop containing nucleoside triphosphate hydrolases"/>
    <property type="match status" value="1"/>
</dbReference>
<dbReference type="AlphaFoldDB" id="A0A645ACE3"/>
<evidence type="ECO:0000256" key="2">
    <source>
        <dbReference type="ARBA" id="ARBA00022741"/>
    </source>
</evidence>
<dbReference type="GO" id="GO:0005524">
    <property type="term" value="F:ATP binding"/>
    <property type="evidence" value="ECO:0007669"/>
    <property type="project" value="UniProtKB-KW"/>
</dbReference>
<feature type="domain" description="ATPase F1/V1/A1 complex alpha/beta subunit nucleotide-binding" evidence="5">
    <location>
        <begin position="1"/>
        <end position="102"/>
    </location>
</feature>
<keyword evidence="4" id="KW-1278">Translocase</keyword>
<evidence type="ECO:0000256" key="1">
    <source>
        <dbReference type="ARBA" id="ARBA00022448"/>
    </source>
</evidence>
<dbReference type="InterPro" id="IPR000194">
    <property type="entry name" value="ATPase_F1/V1/A1_a/bsu_nucl-bd"/>
</dbReference>
<dbReference type="GO" id="GO:0046933">
    <property type="term" value="F:proton-transporting ATP synthase activity, rotational mechanism"/>
    <property type="evidence" value="ECO:0007669"/>
    <property type="project" value="TreeGrafter"/>
</dbReference>
<dbReference type="Pfam" id="PF00006">
    <property type="entry name" value="ATP-synt_ab"/>
    <property type="match status" value="1"/>
</dbReference>
<name>A0A645ACE3_9ZZZZ</name>
<dbReference type="Gene3D" id="1.20.1270.330">
    <property type="match status" value="1"/>
</dbReference>
<sequence>MMDSVTRFAMAQREVGLAIGEPPATKGYTPSVFAMLPRLMERSGMSDKGSITAFYTVLVDGDDFNEPIADAVRGILDGHIVLSRALAAKNHYPAIDVLNSISRLMSEIAEEDHKKIAAISRDLMATHKESEDLINIGAYVKGSNNKVDMAIHYIDGINKFLTQRVEEQTAFNDTINWLKSMFK</sequence>
<dbReference type="InterPro" id="IPR020003">
    <property type="entry name" value="ATPase_a/bsu_AS"/>
</dbReference>
<dbReference type="PROSITE" id="PS00152">
    <property type="entry name" value="ATPASE_ALPHA_BETA"/>
    <property type="match status" value="1"/>
</dbReference>
<reference evidence="7" key="1">
    <citation type="submission" date="2019-08" db="EMBL/GenBank/DDBJ databases">
        <authorList>
            <person name="Kucharzyk K."/>
            <person name="Murdoch R.W."/>
            <person name="Higgins S."/>
            <person name="Loffler F."/>
        </authorList>
    </citation>
    <scope>NUCLEOTIDE SEQUENCE</scope>
</reference>
<dbReference type="PANTHER" id="PTHR15184:SF9">
    <property type="entry name" value="SPI-1 TYPE 3 SECRETION SYSTEM ATPASE"/>
    <property type="match status" value="1"/>
</dbReference>
<evidence type="ECO:0000256" key="3">
    <source>
        <dbReference type="ARBA" id="ARBA00022840"/>
    </source>
</evidence>
<keyword evidence="3" id="KW-0067">ATP-binding</keyword>
<dbReference type="EMBL" id="VSSQ01013164">
    <property type="protein sequence ID" value="MPM50872.1"/>
    <property type="molecule type" value="Genomic_DNA"/>
</dbReference>
<keyword evidence="2" id="KW-0547">Nucleotide-binding</keyword>
<gene>
    <name evidence="7" type="primary">yscN_10</name>
    <name evidence="7" type="ORF">SDC9_97618</name>
</gene>
<feature type="domain" description="T3SS EscN ATPase C-terminal" evidence="6">
    <location>
        <begin position="110"/>
        <end position="179"/>
    </location>
</feature>
<dbReference type="Gene3D" id="3.40.50.300">
    <property type="entry name" value="P-loop containing nucleotide triphosphate hydrolases"/>
    <property type="match status" value="1"/>
</dbReference>
<evidence type="ECO:0000259" key="5">
    <source>
        <dbReference type="Pfam" id="PF00006"/>
    </source>
</evidence>
<dbReference type="Pfam" id="PF18269">
    <property type="entry name" value="T3SS_ATPase_C"/>
    <property type="match status" value="1"/>
</dbReference>
<evidence type="ECO:0000256" key="4">
    <source>
        <dbReference type="ARBA" id="ARBA00022967"/>
    </source>
</evidence>
<organism evidence="7">
    <name type="scientific">bioreactor metagenome</name>
    <dbReference type="NCBI Taxonomy" id="1076179"/>
    <lineage>
        <taxon>unclassified sequences</taxon>
        <taxon>metagenomes</taxon>
        <taxon>ecological metagenomes</taxon>
    </lineage>
</organism>
<dbReference type="InterPro" id="IPR027417">
    <property type="entry name" value="P-loop_NTPase"/>
</dbReference>
<keyword evidence="1" id="KW-0813">Transport</keyword>
<dbReference type="InterPro" id="IPR040627">
    <property type="entry name" value="T3SS_ATPase_C"/>
</dbReference>